<dbReference type="Proteomes" id="UP000036908">
    <property type="component" value="Unassembled WGS sequence"/>
</dbReference>
<evidence type="ECO:0000313" key="2">
    <source>
        <dbReference type="Proteomes" id="UP000036908"/>
    </source>
</evidence>
<organism evidence="1 2">
    <name type="scientific">Roseivirga seohaensis subsp. aquiponti</name>
    <dbReference type="NCBI Taxonomy" id="1566026"/>
    <lineage>
        <taxon>Bacteria</taxon>
        <taxon>Pseudomonadati</taxon>
        <taxon>Bacteroidota</taxon>
        <taxon>Cytophagia</taxon>
        <taxon>Cytophagales</taxon>
        <taxon>Roseivirgaceae</taxon>
        <taxon>Roseivirga</taxon>
    </lineage>
</organism>
<name>A0A0L8AIJ9_9BACT</name>
<reference evidence="2" key="1">
    <citation type="submission" date="2014-11" db="EMBL/GenBank/DDBJ databases">
        <title>Genome sequencing of Roseivirga sp. D-25.</title>
        <authorList>
            <person name="Selvaratnam C."/>
            <person name="Thevarajoo S."/>
            <person name="Goh K.M."/>
            <person name="Eee R."/>
            <person name="Chan K.-G."/>
            <person name="Chong C.S."/>
        </authorList>
    </citation>
    <scope>NUCLEOTIDE SEQUENCE [LARGE SCALE GENOMIC DNA]</scope>
    <source>
        <strain evidence="2">D-25</strain>
    </source>
</reference>
<sequence length="88" mass="10057">MPHVMFTSALKTFFPNLKEEYVEADSIETLLSELEKKHQGIQGYLVDEKGQIREHVKFYIDDEPYNEKAHSVLPKSAQIHIIQAISGG</sequence>
<dbReference type="InterPro" id="IPR016155">
    <property type="entry name" value="Mopterin_synth/thiamin_S_b"/>
</dbReference>
<dbReference type="InterPro" id="IPR012675">
    <property type="entry name" value="Beta-grasp_dom_sf"/>
</dbReference>
<dbReference type="PATRIC" id="fig|1566026.4.peg.1272"/>
<gene>
    <name evidence="1" type="ORF">OB69_14795</name>
</gene>
<dbReference type="Gene3D" id="3.10.20.30">
    <property type="match status" value="1"/>
</dbReference>
<protein>
    <recommendedName>
        <fullName evidence="3">Molybdenum cofactor biosynthesis protein MoaD</fullName>
    </recommendedName>
</protein>
<keyword evidence="2" id="KW-1185">Reference proteome</keyword>
<accession>A0A0L8AIJ9</accession>
<dbReference type="EMBL" id="JSVA01000017">
    <property type="protein sequence ID" value="KOF01995.1"/>
    <property type="molecule type" value="Genomic_DNA"/>
</dbReference>
<evidence type="ECO:0000313" key="1">
    <source>
        <dbReference type="EMBL" id="KOF01995.1"/>
    </source>
</evidence>
<dbReference type="AlphaFoldDB" id="A0A0L8AIJ9"/>
<proteinExistence type="predicted"/>
<dbReference type="SUPFAM" id="SSF54285">
    <property type="entry name" value="MoaD/ThiS"/>
    <property type="match status" value="1"/>
</dbReference>
<comment type="caution">
    <text evidence="1">The sequence shown here is derived from an EMBL/GenBank/DDBJ whole genome shotgun (WGS) entry which is preliminary data.</text>
</comment>
<evidence type="ECO:0008006" key="3">
    <source>
        <dbReference type="Google" id="ProtNLM"/>
    </source>
</evidence>